<dbReference type="GO" id="GO:0005743">
    <property type="term" value="C:mitochondrial inner membrane"/>
    <property type="evidence" value="ECO:0007669"/>
    <property type="project" value="TreeGrafter"/>
</dbReference>
<dbReference type="Pfam" id="PF00005">
    <property type="entry name" value="ABC_tran"/>
    <property type="match status" value="2"/>
</dbReference>
<evidence type="ECO:0000259" key="17">
    <source>
        <dbReference type="PROSITE" id="PS50929"/>
    </source>
</evidence>
<evidence type="ECO:0000256" key="13">
    <source>
        <dbReference type="ARBA" id="ARBA00034018"/>
    </source>
</evidence>
<feature type="transmembrane region" description="Helical" evidence="15">
    <location>
        <begin position="84"/>
        <end position="108"/>
    </location>
</feature>
<comment type="catalytic activity">
    <reaction evidence="13">
        <text>ATP + H2O + xenobioticSide 1 = ADP + phosphate + xenobioticSide 2.</text>
        <dbReference type="EC" id="7.6.2.2"/>
    </reaction>
</comment>
<protein>
    <recommendedName>
        <fullName evidence="3">ABC-type xenobiotic transporter</fullName>
        <ecNumber evidence="3">7.6.2.2</ecNumber>
    </recommendedName>
</protein>
<dbReference type="PANTHER" id="PTHR43394:SF27">
    <property type="entry name" value="ATP-DEPENDENT TRANSLOCASE ABCB1-LIKE"/>
    <property type="match status" value="1"/>
</dbReference>
<dbReference type="InterPro" id="IPR027417">
    <property type="entry name" value="P-loop_NTPase"/>
</dbReference>
<feature type="domain" description="ABC transporter" evidence="16">
    <location>
        <begin position="444"/>
        <end position="680"/>
    </location>
</feature>
<dbReference type="PROSITE" id="PS00211">
    <property type="entry name" value="ABC_TRANSPORTER_1"/>
    <property type="match status" value="2"/>
</dbReference>
<dbReference type="GO" id="GO:0090374">
    <property type="term" value="P:oligopeptide export from mitochondrion"/>
    <property type="evidence" value="ECO:0007669"/>
    <property type="project" value="TreeGrafter"/>
</dbReference>
<evidence type="ECO:0000313" key="19">
    <source>
        <dbReference type="Proteomes" id="UP000466442"/>
    </source>
</evidence>
<evidence type="ECO:0000256" key="9">
    <source>
        <dbReference type="ARBA" id="ARBA00022967"/>
    </source>
</evidence>
<dbReference type="PANTHER" id="PTHR43394">
    <property type="entry name" value="ATP-DEPENDENT PERMEASE MDL1, MITOCHONDRIAL"/>
    <property type="match status" value="1"/>
</dbReference>
<feature type="region of interest" description="Disordered" evidence="14">
    <location>
        <begin position="45"/>
        <end position="65"/>
    </location>
</feature>
<dbReference type="GO" id="GO:0008559">
    <property type="term" value="F:ABC-type xenobiotic transporter activity"/>
    <property type="evidence" value="ECO:0007669"/>
    <property type="project" value="UniProtKB-EC"/>
</dbReference>
<evidence type="ECO:0000313" key="18">
    <source>
        <dbReference type="EMBL" id="KAF6209193.1"/>
    </source>
</evidence>
<feature type="transmembrane region" description="Helical" evidence="15">
    <location>
        <begin position="764"/>
        <end position="788"/>
    </location>
</feature>
<proteinExistence type="inferred from homology"/>
<evidence type="ECO:0000256" key="12">
    <source>
        <dbReference type="ARBA" id="ARBA00023180"/>
    </source>
</evidence>
<feature type="domain" description="ABC transmembrane type-1" evidence="17">
    <location>
        <begin position="88"/>
        <end position="409"/>
    </location>
</feature>
<evidence type="ECO:0000256" key="11">
    <source>
        <dbReference type="ARBA" id="ARBA00023136"/>
    </source>
</evidence>
<dbReference type="GO" id="GO:0016887">
    <property type="term" value="F:ATP hydrolysis activity"/>
    <property type="evidence" value="ECO:0007669"/>
    <property type="project" value="InterPro"/>
</dbReference>
<dbReference type="SUPFAM" id="SSF52540">
    <property type="entry name" value="P-loop containing nucleoside triphosphate hydrolases"/>
    <property type="match status" value="2"/>
</dbReference>
<feature type="transmembrane region" description="Helical" evidence="15">
    <location>
        <begin position="890"/>
        <end position="908"/>
    </location>
</feature>
<keyword evidence="9" id="KW-1278">Translocase</keyword>
<dbReference type="Proteomes" id="UP000466442">
    <property type="component" value="Unassembled WGS sequence"/>
</dbReference>
<dbReference type="FunFam" id="1.20.1560.10:FF:000018">
    <property type="entry name" value="ATP-binding cassette subfamily B member 11"/>
    <property type="match status" value="1"/>
</dbReference>
<feature type="transmembrane region" description="Helical" evidence="15">
    <location>
        <begin position="914"/>
        <end position="934"/>
    </location>
</feature>
<comment type="caution">
    <text evidence="18">The sequence shown here is derived from an EMBL/GenBank/DDBJ whole genome shotgun (WGS) entry which is preliminary data.</text>
</comment>
<dbReference type="EMBL" id="WIXP02000006">
    <property type="protein sequence ID" value="KAF6209193.1"/>
    <property type="molecule type" value="Genomic_DNA"/>
</dbReference>
<feature type="transmembrane region" description="Helical" evidence="15">
    <location>
        <begin position="989"/>
        <end position="1007"/>
    </location>
</feature>
<keyword evidence="4" id="KW-0813">Transport</keyword>
<evidence type="ECO:0000259" key="16">
    <source>
        <dbReference type="PROSITE" id="PS50893"/>
    </source>
</evidence>
<feature type="domain" description="ABC transporter" evidence="16">
    <location>
        <begin position="1088"/>
        <end position="1327"/>
    </location>
</feature>
<evidence type="ECO:0000256" key="6">
    <source>
        <dbReference type="ARBA" id="ARBA00022737"/>
    </source>
</evidence>
<dbReference type="SUPFAM" id="SSF90123">
    <property type="entry name" value="ABC transporter transmembrane region"/>
    <property type="match status" value="2"/>
</dbReference>
<dbReference type="SMART" id="SM00382">
    <property type="entry name" value="AAA"/>
    <property type="match status" value="2"/>
</dbReference>
<evidence type="ECO:0000256" key="8">
    <source>
        <dbReference type="ARBA" id="ARBA00022840"/>
    </source>
</evidence>
<gene>
    <name evidence="18" type="ORF">GE061_014938</name>
</gene>
<sequence length="1328" mass="145896">MTDDSEDGYKSLDLDGEYGGGSDVFPIPGNIGHLAVNVMVQTDNMNRSGSTRKSSRRRKKKGWSDESQTSGIIGIFRYAKPSDFILMFVGFLASIVNGSSMPLLAIIFGKMTNMFSIVATYGFKPEYVNYTSAAILKNVGNYRSHLTPLSNATITKTEFTTSMQHFSIYYLYVAGSVFVSVFIQALCWETACERQVFRLRQIFFSQILRQNIAWYDANEDGDLPHKLSDDLERIREGIGSKFSMLTQYASTFVIGLIVGFRANAQLTTALLAVAPVIIGLSAVVARALSSSAAREQIRYGIAGGIAGEVLNGVKTVSSFGGESREIGRYNIALEEGAKMTMGKYYVLSAAAAMMYFSTYGAFGFAFWYGAGLVDEGSASPGSIFTVFFSVMTGAFSIGSALPFINSVATAIGAASTIFGIIDREPPIDCYSQEGKVLDQVQGNVEFKNVEFRYPTRPEVQVLKGLSIKIEKGKSVALVGASGAGKSTVVGLLLRFYDPERGQVLVDGMPVDEMNLAWLRSHIGVVSQEPVLFGVSVAENIRFGRKDVTKEEIVEAATMANAHSFIKDLPSGYDTEVGDKGSMLSGGQKQRIAIARALVRNPKILLLDEATSALDNQSERIVQAALDTAMSGRTTIIVAHRLSTIRNVDVIHALKDGKVHESGSHDELMELGGLYYSLVQAQKKQEKEGHFSDESARSEDPLLERAHSKRRHSLGVLSRNSMRKSQRSTATKNVYIGARKDEETTMDMAKKVSILKILRLNSEQWPFMLLMVTGCVIVGISMPLFASLYADVFNTFTLHGEKFHKEVQYWTTVYMIFAVVTGAGNYVAAICACIITEKIIANIRLRAFTSIIKQTISWFDYELHTPGRLITCLARDPPLVKAAAGYRASQVLIAATALVAALFIAFTTGWKLATILMFIVPIIAGAAYKQASLMIRHQKRDAKLMDNAGQVATEAVLNLKTVQALGKEKLFLERYKEFLQEPYKEARKQAYYYATVFAVTQSVLYIMYSVAFQFGAKLIERDEMTPTAVYRVFFALSFCTTALGQASTYFQEFSRAKISIAFVYRLMSLESQVDALSQDGVKPKVDGKVTFRDVHFSYPTRPNVPILRGLNLTILPGQTVALVGGSGCGKSTLIGLLERFYLPTSGTVLIDDVDVSQMNVNWLRSHMGLVTQEPILFDSSIRENIAYGAPDPSKVTDDDIIQAAKTANIHEFIVQLPQGYDTSAGDRGAKLSGGQKQRIAIARAILRNPKILLLDEATSALDTESEKVVQDALDSARRGRTSIVIAHRLSTIQNADIIALIHQGRVAEKGTHEQLVALQGLYYELIRNQ</sequence>
<organism evidence="18 19">
    <name type="scientific">Apolygus lucorum</name>
    <name type="common">Small green plant bug</name>
    <name type="synonym">Lygocoris lucorum</name>
    <dbReference type="NCBI Taxonomy" id="248454"/>
    <lineage>
        <taxon>Eukaryota</taxon>
        <taxon>Metazoa</taxon>
        <taxon>Ecdysozoa</taxon>
        <taxon>Arthropoda</taxon>
        <taxon>Hexapoda</taxon>
        <taxon>Insecta</taxon>
        <taxon>Pterygota</taxon>
        <taxon>Neoptera</taxon>
        <taxon>Paraneoptera</taxon>
        <taxon>Hemiptera</taxon>
        <taxon>Heteroptera</taxon>
        <taxon>Panheteroptera</taxon>
        <taxon>Cimicomorpha</taxon>
        <taxon>Miridae</taxon>
        <taxon>Mirini</taxon>
        <taxon>Apolygus</taxon>
    </lineage>
</organism>
<accession>A0A8S9XJM9</accession>
<dbReference type="EC" id="7.6.2.2" evidence="3"/>
<reference evidence="18" key="1">
    <citation type="journal article" date="2021" name="Mol. Ecol. Resour.">
        <title>Apolygus lucorum genome provides insights into omnivorousness and mesophyll feeding.</title>
        <authorList>
            <person name="Liu Y."/>
            <person name="Liu H."/>
            <person name="Wang H."/>
            <person name="Huang T."/>
            <person name="Liu B."/>
            <person name="Yang B."/>
            <person name="Yin L."/>
            <person name="Li B."/>
            <person name="Zhang Y."/>
            <person name="Zhang S."/>
            <person name="Jiang F."/>
            <person name="Zhang X."/>
            <person name="Ren Y."/>
            <person name="Wang B."/>
            <person name="Wang S."/>
            <person name="Lu Y."/>
            <person name="Wu K."/>
            <person name="Fan W."/>
            <person name="Wang G."/>
        </authorList>
    </citation>
    <scope>NUCLEOTIDE SEQUENCE</scope>
    <source>
        <strain evidence="18">12Hb</strain>
    </source>
</reference>
<evidence type="ECO:0000256" key="15">
    <source>
        <dbReference type="SAM" id="Phobius"/>
    </source>
</evidence>
<dbReference type="InterPro" id="IPR036640">
    <property type="entry name" value="ABC1_TM_sf"/>
</dbReference>
<dbReference type="Gene3D" id="3.40.50.300">
    <property type="entry name" value="P-loop containing nucleotide triphosphate hydrolases"/>
    <property type="match status" value="2"/>
</dbReference>
<evidence type="ECO:0000256" key="7">
    <source>
        <dbReference type="ARBA" id="ARBA00022741"/>
    </source>
</evidence>
<keyword evidence="12" id="KW-0325">Glycoprotein</keyword>
<dbReference type="OrthoDB" id="6500128at2759"/>
<dbReference type="PROSITE" id="PS50929">
    <property type="entry name" value="ABC_TM1F"/>
    <property type="match status" value="2"/>
</dbReference>
<feature type="transmembrane region" description="Helical" evidence="15">
    <location>
        <begin position="266"/>
        <end position="288"/>
    </location>
</feature>
<evidence type="ECO:0000256" key="2">
    <source>
        <dbReference type="ARBA" id="ARBA00007577"/>
    </source>
</evidence>
<evidence type="ECO:0000256" key="14">
    <source>
        <dbReference type="SAM" id="MobiDB-lite"/>
    </source>
</evidence>
<comment type="subcellular location">
    <subcellularLocation>
        <location evidence="1">Membrane</location>
        <topology evidence="1">Multi-pass membrane protein</topology>
    </subcellularLocation>
</comment>
<dbReference type="InterPro" id="IPR039421">
    <property type="entry name" value="Type_1_exporter"/>
</dbReference>
<evidence type="ECO:0000256" key="5">
    <source>
        <dbReference type="ARBA" id="ARBA00022692"/>
    </source>
</evidence>
<feature type="transmembrane region" description="Helical" evidence="15">
    <location>
        <begin position="382"/>
        <end position="404"/>
    </location>
</feature>
<dbReference type="FunFam" id="3.40.50.300:FF:000205">
    <property type="entry name" value="ABC transporter B family member 4"/>
    <property type="match status" value="1"/>
</dbReference>
<feature type="transmembrane region" description="Helical" evidence="15">
    <location>
        <begin position="169"/>
        <end position="188"/>
    </location>
</feature>
<feature type="domain" description="ABC transmembrane type-1" evidence="17">
    <location>
        <begin position="768"/>
        <end position="1054"/>
    </location>
</feature>
<dbReference type="GO" id="GO:0017085">
    <property type="term" value="P:response to insecticide"/>
    <property type="evidence" value="ECO:0007669"/>
    <property type="project" value="UniProtKB-ARBA"/>
</dbReference>
<dbReference type="Gene3D" id="1.20.1560.10">
    <property type="entry name" value="ABC transporter type 1, transmembrane domain"/>
    <property type="match status" value="1"/>
</dbReference>
<evidence type="ECO:0000256" key="10">
    <source>
        <dbReference type="ARBA" id="ARBA00022989"/>
    </source>
</evidence>
<evidence type="ECO:0000256" key="1">
    <source>
        <dbReference type="ARBA" id="ARBA00004141"/>
    </source>
</evidence>
<feature type="transmembrane region" description="Helical" evidence="15">
    <location>
        <begin position="344"/>
        <end position="370"/>
    </location>
</feature>
<feature type="transmembrane region" description="Helical" evidence="15">
    <location>
        <begin position="808"/>
        <end position="835"/>
    </location>
</feature>
<dbReference type="GO" id="GO:0097254">
    <property type="term" value="P:renal tubular secretion"/>
    <property type="evidence" value="ECO:0007669"/>
    <property type="project" value="UniProtKB-ARBA"/>
</dbReference>
<name>A0A8S9XJM9_APOLU</name>
<dbReference type="FunFam" id="3.40.50.300:FF:000479">
    <property type="entry name" value="Multidrug resistance protein 1A"/>
    <property type="match status" value="1"/>
</dbReference>
<keyword evidence="10 15" id="KW-1133">Transmembrane helix</keyword>
<dbReference type="CDD" id="cd18578">
    <property type="entry name" value="ABC_6TM_Pgp_ABCB1_D2_like"/>
    <property type="match status" value="1"/>
</dbReference>
<dbReference type="InterPro" id="IPR011527">
    <property type="entry name" value="ABC1_TM_dom"/>
</dbReference>
<dbReference type="CDD" id="cd03249">
    <property type="entry name" value="ABC_MTABC3_MDL1_MDL2"/>
    <property type="match status" value="2"/>
</dbReference>
<feature type="transmembrane region" description="Helical" evidence="15">
    <location>
        <begin position="242"/>
        <end position="260"/>
    </location>
</feature>
<dbReference type="GO" id="GO:0015421">
    <property type="term" value="F:ABC-type oligopeptide transporter activity"/>
    <property type="evidence" value="ECO:0007669"/>
    <property type="project" value="TreeGrafter"/>
</dbReference>
<comment type="similarity">
    <text evidence="2">Belongs to the ABC transporter superfamily. ABCB family. Multidrug resistance exporter (TC 3.A.1.201) subfamily.</text>
</comment>
<keyword evidence="6" id="KW-0677">Repeat</keyword>
<dbReference type="InterPro" id="IPR003439">
    <property type="entry name" value="ABC_transporter-like_ATP-bd"/>
</dbReference>
<dbReference type="GO" id="GO:0005524">
    <property type="term" value="F:ATP binding"/>
    <property type="evidence" value="ECO:0007669"/>
    <property type="project" value="UniProtKB-KW"/>
</dbReference>
<dbReference type="InterPro" id="IPR003593">
    <property type="entry name" value="AAA+_ATPase"/>
</dbReference>
<keyword evidence="19" id="KW-1185">Reference proteome</keyword>
<dbReference type="InterPro" id="IPR017871">
    <property type="entry name" value="ABC_transporter-like_CS"/>
</dbReference>
<keyword evidence="8" id="KW-0067">ATP-binding</keyword>
<dbReference type="CDD" id="cd18577">
    <property type="entry name" value="ABC_6TM_Pgp_ABCB1_D1_like"/>
    <property type="match status" value="1"/>
</dbReference>
<feature type="transmembrane region" description="Helical" evidence="15">
    <location>
        <begin position="1027"/>
        <end position="1049"/>
    </location>
</feature>
<keyword evidence="5 15" id="KW-0812">Transmembrane</keyword>
<dbReference type="Pfam" id="PF00664">
    <property type="entry name" value="ABC_membrane"/>
    <property type="match status" value="2"/>
</dbReference>
<dbReference type="PROSITE" id="PS50893">
    <property type="entry name" value="ABC_TRANSPORTER_2"/>
    <property type="match status" value="2"/>
</dbReference>
<keyword evidence="11 15" id="KW-0472">Membrane</keyword>
<evidence type="ECO:0000256" key="4">
    <source>
        <dbReference type="ARBA" id="ARBA00022448"/>
    </source>
</evidence>
<keyword evidence="7" id="KW-0547">Nucleotide-binding</keyword>
<evidence type="ECO:0000256" key="3">
    <source>
        <dbReference type="ARBA" id="ARBA00012191"/>
    </source>
</evidence>